<reference evidence="13 14" key="1">
    <citation type="submission" date="2007-06" db="EMBL/GenBank/DDBJ databases">
        <title>The Genome Sequence of Coccidioides posadasii RMSCC_3488.</title>
        <authorList>
            <consortium name="Coccidioides Genome Resources Consortium"/>
            <consortium name="The Broad Institute Genome Sequencing Platform"/>
            <person name="Henn M.R."/>
            <person name="Sykes S."/>
            <person name="Young S."/>
            <person name="Jaffe D."/>
            <person name="Berlin A."/>
            <person name="Alvarez P."/>
            <person name="Butler J."/>
            <person name="Gnerre S."/>
            <person name="Grabherr M."/>
            <person name="Mauceli E."/>
            <person name="Brockman W."/>
            <person name="Kodira C."/>
            <person name="Alvarado L."/>
            <person name="Zeng Q."/>
            <person name="Crawford M."/>
            <person name="Antoine C."/>
            <person name="Devon K."/>
            <person name="Galgiani J."/>
            <person name="Orsborn K."/>
            <person name="Lewis M.L."/>
            <person name="Nusbaum C."/>
            <person name="Galagan J."/>
            <person name="Birren B."/>
        </authorList>
    </citation>
    <scope>NUCLEOTIDE SEQUENCE [LARGE SCALE GENOMIC DNA]</scope>
    <source>
        <strain evidence="13 14">RMSCC 3488</strain>
    </source>
</reference>
<feature type="binding site" evidence="10">
    <location>
        <position position="239"/>
    </location>
    <ligand>
        <name>[2Fe-2S] cluster</name>
        <dbReference type="ChEBI" id="CHEBI:190135"/>
    </ligand>
</feature>
<feature type="binding site" evidence="10">
    <location>
        <position position="295"/>
    </location>
    <ligand>
        <name>[4Fe-4S] cluster</name>
        <dbReference type="ChEBI" id="CHEBI:49883"/>
    </ligand>
</feature>
<keyword evidence="8 10" id="KW-0411">Iron-sulfur</keyword>
<dbReference type="HAMAP" id="MF_03115">
    <property type="entry name" value="Anamorsin"/>
    <property type="match status" value="1"/>
</dbReference>
<keyword evidence="6 10" id="KW-0479">Metal-binding</keyword>
<dbReference type="VEuPathDB" id="FungiDB:CPAG_04593"/>
<dbReference type="InterPro" id="IPR046408">
    <property type="entry name" value="CIAPIN1"/>
</dbReference>
<evidence type="ECO:0000256" key="5">
    <source>
        <dbReference type="ARBA" id="ARBA00022714"/>
    </source>
</evidence>
<name>A0A0J6I9I6_COCPO</name>
<dbReference type="EMBL" id="DS268110">
    <property type="protein sequence ID" value="KMM68262.1"/>
    <property type="molecule type" value="Genomic_DNA"/>
</dbReference>
<evidence type="ECO:0000313" key="14">
    <source>
        <dbReference type="Proteomes" id="UP000054567"/>
    </source>
</evidence>
<dbReference type="Pfam" id="PF16803">
    <property type="entry name" value="DRE2_N"/>
    <property type="match status" value="1"/>
</dbReference>
<reference evidence="14" key="2">
    <citation type="journal article" date="2009" name="Genome Res.">
        <title>Comparative genomic analyses of the human fungal pathogens Coccidioides and their relatives.</title>
        <authorList>
            <person name="Sharpton T.J."/>
            <person name="Stajich J.E."/>
            <person name="Rounsley S.D."/>
            <person name="Gardner M.J."/>
            <person name="Wortman J.R."/>
            <person name="Jordar V.S."/>
            <person name="Maiti R."/>
            <person name="Kodira C.D."/>
            <person name="Neafsey D.E."/>
            <person name="Zeng Q."/>
            <person name="Hung C.-Y."/>
            <person name="McMahan C."/>
            <person name="Muszewska A."/>
            <person name="Grynberg M."/>
            <person name="Mandel M.A."/>
            <person name="Kellner E.M."/>
            <person name="Barker B.M."/>
            <person name="Galgiani J.N."/>
            <person name="Orbach M.J."/>
            <person name="Kirkland T.N."/>
            <person name="Cole G.T."/>
            <person name="Henn M.R."/>
            <person name="Birren B.W."/>
            <person name="Taylor J.W."/>
        </authorList>
    </citation>
    <scope>NUCLEOTIDE SEQUENCE [LARGE SCALE GENOMIC DNA]</scope>
    <source>
        <strain evidence="14">RMSCC 3488</strain>
    </source>
</reference>
<dbReference type="Pfam" id="PF05093">
    <property type="entry name" value="CIAPIN1"/>
    <property type="match status" value="1"/>
</dbReference>
<dbReference type="GO" id="GO:0046872">
    <property type="term" value="F:metal ion binding"/>
    <property type="evidence" value="ECO:0007669"/>
    <property type="project" value="UniProtKB-KW"/>
</dbReference>
<dbReference type="InterPro" id="IPR031838">
    <property type="entry name" value="Dre2_N"/>
</dbReference>
<evidence type="ECO:0000256" key="10">
    <source>
        <dbReference type="HAMAP-Rule" id="MF_03115"/>
    </source>
</evidence>
<comment type="cofactor">
    <cofactor evidence="10">
        <name>[2Fe-2S] cluster</name>
        <dbReference type="ChEBI" id="CHEBI:190135"/>
    </cofactor>
</comment>
<evidence type="ECO:0000256" key="7">
    <source>
        <dbReference type="ARBA" id="ARBA00023004"/>
    </source>
</evidence>
<evidence type="ECO:0000256" key="8">
    <source>
        <dbReference type="ARBA" id="ARBA00023014"/>
    </source>
</evidence>
<evidence type="ECO:0000256" key="4">
    <source>
        <dbReference type="ARBA" id="ARBA00022490"/>
    </source>
</evidence>
<evidence type="ECO:0000259" key="11">
    <source>
        <dbReference type="Pfam" id="PF05093"/>
    </source>
</evidence>
<feature type="binding site" evidence="10">
    <location>
        <position position="237"/>
    </location>
    <ligand>
        <name>[2Fe-2S] cluster</name>
        <dbReference type="ChEBI" id="CHEBI:190135"/>
    </ligand>
</feature>
<dbReference type="GO" id="GO:0051539">
    <property type="term" value="F:4 iron, 4 sulfur cluster binding"/>
    <property type="evidence" value="ECO:0007669"/>
    <property type="project" value="UniProtKB-KW"/>
</dbReference>
<keyword evidence="9 10" id="KW-0496">Mitochondrion</keyword>
<dbReference type="OrthoDB" id="311633at2759"/>
<comment type="domain">
    <text evidence="10">The C-terminal domain binds 2 Fe-S clusters but is otherwise mostly in an intrinsically disordered conformation.</text>
</comment>
<comment type="domain">
    <text evidence="10">The twin Cx2C motifs are involved in the recognition by the mitochondrial MIA40-ERV1 disulfide relay system. The formation of 2 disulfide bonds in the Cx2C motifs through dithiol/disulfide exchange reactions effectively traps the protein in the mitochondrial intermembrane space.</text>
</comment>
<feature type="region of interest" description="Fe-S binding site A" evidence="10">
    <location>
        <begin position="223"/>
        <end position="239"/>
    </location>
</feature>
<comment type="caution">
    <text evidence="10">Lacks conserved residue(s) required for the propagation of feature annotation.</text>
</comment>
<comment type="domain">
    <text evidence="10">The N-terminal domain has structural similarity with S-adenosyl-L-methionine-dependent methyltransferases, but does not bind S-adenosyl-L-methionine. It is required for correct assembly of the 2 Fe-S clusters.</text>
</comment>
<feature type="binding site" evidence="10">
    <location>
        <position position="223"/>
    </location>
    <ligand>
        <name>[2Fe-2S] cluster</name>
        <dbReference type="ChEBI" id="CHEBI:190135"/>
    </ligand>
</feature>
<dbReference type="GO" id="GO:0016226">
    <property type="term" value="P:iron-sulfur cluster assembly"/>
    <property type="evidence" value="ECO:0007669"/>
    <property type="project" value="UniProtKB-UniRule"/>
</dbReference>
<gene>
    <name evidence="13" type="ORF">CPAG_04593</name>
</gene>
<evidence type="ECO:0000256" key="3">
    <source>
        <dbReference type="ARBA" id="ARBA00022485"/>
    </source>
</evidence>
<keyword evidence="3 10" id="KW-0004">4Fe-4S</keyword>
<dbReference type="AlphaFoldDB" id="A0A0J6I9I6"/>
<proteinExistence type="inferred from homology"/>
<feature type="binding site" evidence="10">
    <location>
        <position position="298"/>
    </location>
    <ligand>
        <name>[4Fe-4S] cluster</name>
        <dbReference type="ChEBI" id="CHEBI:49883"/>
    </ligand>
</feature>
<protein>
    <submittedName>
        <fullName evidence="13">Uncharacterized protein</fullName>
    </submittedName>
</protein>
<comment type="cofactor">
    <cofactor evidence="1 10">
        <name>[4Fe-4S] cluster</name>
        <dbReference type="ChEBI" id="CHEBI:49883"/>
    </cofactor>
</comment>
<comment type="subcellular location">
    <subcellularLocation>
        <location evidence="10">Cytoplasm</location>
    </subcellularLocation>
    <subcellularLocation>
        <location evidence="10">Mitochondrion intermembrane space</location>
    </subcellularLocation>
</comment>
<organism evidence="13 14">
    <name type="scientific">Coccidioides posadasii RMSCC 3488</name>
    <dbReference type="NCBI Taxonomy" id="454284"/>
    <lineage>
        <taxon>Eukaryota</taxon>
        <taxon>Fungi</taxon>
        <taxon>Dikarya</taxon>
        <taxon>Ascomycota</taxon>
        <taxon>Pezizomycotina</taxon>
        <taxon>Eurotiomycetes</taxon>
        <taxon>Eurotiomycetidae</taxon>
        <taxon>Onygenales</taxon>
        <taxon>Onygenaceae</taxon>
        <taxon>Coccidioides</taxon>
    </lineage>
</organism>
<dbReference type="InterPro" id="IPR007785">
    <property type="entry name" value="Anamorsin"/>
</dbReference>
<feature type="domain" description="Fe-S cluster assembly protein Dre2 N-terminal" evidence="12">
    <location>
        <begin position="3"/>
        <end position="134"/>
    </location>
</feature>
<feature type="short sequence motif" description="Cx2C motif 1" evidence="10">
    <location>
        <begin position="284"/>
        <end position="287"/>
    </location>
</feature>
<reference evidence="14" key="3">
    <citation type="journal article" date="2010" name="Genome Res.">
        <title>Population genomic sequencing of Coccidioides fungi reveals recent hybridization and transposon control.</title>
        <authorList>
            <person name="Neafsey D.E."/>
            <person name="Barker B.M."/>
            <person name="Sharpton T.J."/>
            <person name="Stajich J.E."/>
            <person name="Park D.J."/>
            <person name="Whiston E."/>
            <person name="Hung C.-Y."/>
            <person name="McMahan C."/>
            <person name="White J."/>
            <person name="Sykes S."/>
            <person name="Heiman D."/>
            <person name="Young S."/>
            <person name="Zeng Q."/>
            <person name="Abouelleil A."/>
            <person name="Aftuck L."/>
            <person name="Bessette D."/>
            <person name="Brown A."/>
            <person name="FitzGerald M."/>
            <person name="Lui A."/>
            <person name="Macdonald J.P."/>
            <person name="Priest M."/>
            <person name="Orbach M.J."/>
            <person name="Galgiani J.N."/>
            <person name="Kirkland T.N."/>
            <person name="Cole G.T."/>
            <person name="Birren B.W."/>
            <person name="Henn M.R."/>
            <person name="Taylor J.W."/>
            <person name="Rounsley S.D."/>
        </authorList>
    </citation>
    <scope>NUCLEOTIDE SEQUENCE [LARGE SCALE GENOMIC DNA]</scope>
    <source>
        <strain evidence="14">RMSCC 3488</strain>
    </source>
</reference>
<dbReference type="PANTHER" id="PTHR13273:SF14">
    <property type="entry name" value="ANAMORSIN"/>
    <property type="match status" value="1"/>
</dbReference>
<accession>A0A0J6I9I6</accession>
<evidence type="ECO:0000256" key="2">
    <source>
        <dbReference type="ARBA" id="ARBA00008169"/>
    </source>
</evidence>
<dbReference type="Proteomes" id="UP000054567">
    <property type="component" value="Unassembled WGS sequence"/>
</dbReference>
<feature type="region of interest" description="Fe-S binding site B" evidence="10">
    <location>
        <begin position="284"/>
        <end position="298"/>
    </location>
</feature>
<feature type="binding site" evidence="10">
    <location>
        <position position="284"/>
    </location>
    <ligand>
        <name>[4Fe-4S] cluster</name>
        <dbReference type="ChEBI" id="CHEBI:49883"/>
    </ligand>
</feature>
<comment type="similarity">
    <text evidence="2 10">Belongs to the anamorsin family.</text>
</comment>
<dbReference type="Gene3D" id="3.40.50.11000">
    <property type="entry name" value="Fe-S cluster assembly protein Dre2, N-terminal domain"/>
    <property type="match status" value="1"/>
</dbReference>
<dbReference type="GO" id="GO:0009055">
    <property type="term" value="F:electron transfer activity"/>
    <property type="evidence" value="ECO:0007669"/>
    <property type="project" value="UniProtKB-UniRule"/>
</dbReference>
<feature type="binding site" evidence="10">
    <location>
        <position position="234"/>
    </location>
    <ligand>
        <name>[2Fe-2S] cluster</name>
        <dbReference type="ChEBI" id="CHEBI:190135"/>
    </ligand>
</feature>
<evidence type="ECO:0000256" key="1">
    <source>
        <dbReference type="ARBA" id="ARBA00001966"/>
    </source>
</evidence>
<feature type="short sequence motif" description="Cx2C motif 2" evidence="10">
    <location>
        <begin position="295"/>
        <end position="298"/>
    </location>
</feature>
<evidence type="ECO:0000256" key="6">
    <source>
        <dbReference type="ARBA" id="ARBA00022723"/>
    </source>
</evidence>
<evidence type="ECO:0000259" key="12">
    <source>
        <dbReference type="Pfam" id="PF16803"/>
    </source>
</evidence>
<evidence type="ECO:0000256" key="9">
    <source>
        <dbReference type="ARBA" id="ARBA00023128"/>
    </source>
</evidence>
<dbReference type="PANTHER" id="PTHR13273">
    <property type="entry name" value="ANAMORSIN"/>
    <property type="match status" value="1"/>
</dbReference>
<dbReference type="GO" id="GO:0005758">
    <property type="term" value="C:mitochondrial intermembrane space"/>
    <property type="evidence" value="ECO:0007669"/>
    <property type="project" value="UniProtKB-SubCell"/>
</dbReference>
<sequence>MERMLLLSPPSLAARPERLNTILSSHSRYATDLQMLDRVAAGLVSLPQSTYDIVMLLTDVDGLGTGSTSAMGRGVIQSVVRALRPGGKFKRENGTFPSTECPDNTELMLAGLVFDDTGGLLKPDFGPENIVPLKLGKRKPVHSVSSNGTGTSGPHVNMQLSTGSMLKGQTTTIKGVGFVDFTDDPSLSEADIYSGQTDDELIDEETLLDGEDMGRPIIQPPECRPKAGKRRRACKDCTCGLAERLREEDKAARAKADATLETMKLAPKELAEVDFTVQGKLGSCGNCALGDAFRCDGCPYIGLPPFKPGEEVRLLSNDVQL</sequence>
<keyword evidence="7 10" id="KW-0408">Iron</keyword>
<evidence type="ECO:0000313" key="13">
    <source>
        <dbReference type="EMBL" id="KMM68262.1"/>
    </source>
</evidence>
<feature type="domain" description="Anamorsin C-terminal" evidence="11">
    <location>
        <begin position="218"/>
        <end position="314"/>
    </location>
</feature>
<keyword evidence="4 10" id="KW-0963">Cytoplasm</keyword>
<dbReference type="GO" id="GO:0051537">
    <property type="term" value="F:2 iron, 2 sulfur cluster binding"/>
    <property type="evidence" value="ECO:0007669"/>
    <property type="project" value="UniProtKB-UniRule"/>
</dbReference>
<keyword evidence="5 10" id="KW-0001">2Fe-2S</keyword>
<feature type="binding site" evidence="10">
    <location>
        <position position="287"/>
    </location>
    <ligand>
        <name>[4Fe-4S] cluster</name>
        <dbReference type="ChEBI" id="CHEBI:49883"/>
    </ligand>
</feature>